<feature type="region of interest" description="Disordered" evidence="2">
    <location>
        <begin position="62"/>
        <end position="101"/>
    </location>
</feature>
<sequence>MDEPYALYVLGLREGCSGAEVRRAYRRLALLYHPDKNPQAGEECKRRFRDITSAKDFLEAGELRVREERGDKGGAKPRSSPFAPPPQAPPKPSFGPSGLDTARRRRRARWCKPERVIPVKTEAPRLVVWACHVCEMANLGGYSPGARKDCLRPCIQPSPQTPCFCGHVLADHRPESKSDPSEDGWERCRKGCDCARFSYVRPGSLCSCGHGSLEHSAKGFFACEVSECTCQTFHDVGTCDVCSHDWVSHRTELRFSVPPPSRRDASESPESSSSEMIFLKRPNSARAEKPGAGGAGGVGAPALAREGAREKRPLGDQSERPLSARNGVGARIYGALSGRMPGVAAMLPAPQRPESAARDVARRPETARMRMRPETPRSAPGPAVPPAPAMAAETRTRPETPNLRPKTPRSYGPKREDREMRSPVVSPDASPAESASGRVLHSPDPASPQRGASFGSDTSWVHGRGAVRAHAPRGFHEPKVSFAPHRERGGRWAHPTVASGI</sequence>
<organism evidence="4 5">
    <name type="scientific">Effrenium voratum</name>
    <dbReference type="NCBI Taxonomy" id="2562239"/>
    <lineage>
        <taxon>Eukaryota</taxon>
        <taxon>Sar</taxon>
        <taxon>Alveolata</taxon>
        <taxon>Dinophyceae</taxon>
        <taxon>Suessiales</taxon>
        <taxon>Symbiodiniaceae</taxon>
        <taxon>Effrenium</taxon>
    </lineage>
</organism>
<accession>A0AA36JFS0</accession>
<proteinExistence type="inferred from homology"/>
<feature type="compositionally biased region" description="Pro residues" evidence="2">
    <location>
        <begin position="82"/>
        <end position="93"/>
    </location>
</feature>
<reference evidence="4" key="1">
    <citation type="submission" date="2023-08" db="EMBL/GenBank/DDBJ databases">
        <authorList>
            <person name="Chen Y."/>
            <person name="Shah S."/>
            <person name="Dougan E. K."/>
            <person name="Thang M."/>
            <person name="Chan C."/>
        </authorList>
    </citation>
    <scope>NUCLEOTIDE SEQUENCE</scope>
</reference>
<dbReference type="AlphaFoldDB" id="A0AA36JFS0"/>
<feature type="compositionally biased region" description="Basic and acidic residues" evidence="2">
    <location>
        <begin position="474"/>
        <end position="490"/>
    </location>
</feature>
<evidence type="ECO:0000313" key="5">
    <source>
        <dbReference type="Proteomes" id="UP001178507"/>
    </source>
</evidence>
<feature type="domain" description="J" evidence="3">
    <location>
        <begin position="5"/>
        <end position="73"/>
    </location>
</feature>
<feature type="region of interest" description="Disordered" evidence="2">
    <location>
        <begin position="306"/>
        <end position="326"/>
    </location>
</feature>
<feature type="compositionally biased region" description="Basic and acidic residues" evidence="2">
    <location>
        <begin position="62"/>
        <end position="74"/>
    </location>
</feature>
<feature type="compositionally biased region" description="Basic and acidic residues" evidence="2">
    <location>
        <begin position="306"/>
        <end position="319"/>
    </location>
</feature>
<dbReference type="Proteomes" id="UP001178507">
    <property type="component" value="Unassembled WGS sequence"/>
</dbReference>
<dbReference type="SMART" id="SM00271">
    <property type="entry name" value="DnaJ"/>
    <property type="match status" value="1"/>
</dbReference>
<evidence type="ECO:0000256" key="2">
    <source>
        <dbReference type="SAM" id="MobiDB-lite"/>
    </source>
</evidence>
<dbReference type="InterPro" id="IPR026755">
    <property type="entry name" value="Fam221a/b"/>
</dbReference>
<protein>
    <recommendedName>
        <fullName evidence="3">J domain-containing protein</fullName>
    </recommendedName>
</protein>
<dbReference type="PANTHER" id="PTHR24074">
    <property type="entry name" value="CO-CHAPERONE PROTEIN DJLA"/>
    <property type="match status" value="1"/>
</dbReference>
<comment type="similarity">
    <text evidence="1">Belongs to the FAM221 family.</text>
</comment>
<name>A0AA36JFS0_9DINO</name>
<gene>
    <name evidence="4" type="ORF">EVOR1521_LOCUS26987</name>
</gene>
<keyword evidence="5" id="KW-1185">Reference proteome</keyword>
<feature type="region of interest" description="Disordered" evidence="2">
    <location>
        <begin position="255"/>
        <end position="277"/>
    </location>
</feature>
<dbReference type="Pfam" id="PF14753">
    <property type="entry name" value="FAM221"/>
    <property type="match status" value="1"/>
</dbReference>
<dbReference type="EMBL" id="CAUJNA010003549">
    <property type="protein sequence ID" value="CAJ1404565.1"/>
    <property type="molecule type" value="Genomic_DNA"/>
</dbReference>
<dbReference type="PROSITE" id="PS50076">
    <property type="entry name" value="DNAJ_2"/>
    <property type="match status" value="1"/>
</dbReference>
<comment type="caution">
    <text evidence="4">The sequence shown here is derived from an EMBL/GenBank/DDBJ whole genome shotgun (WGS) entry which is preliminary data.</text>
</comment>
<dbReference type="InterPro" id="IPR050817">
    <property type="entry name" value="DjlA_DnaK_co-chaperone"/>
</dbReference>
<feature type="compositionally biased region" description="Basic and acidic residues" evidence="2">
    <location>
        <begin position="355"/>
        <end position="375"/>
    </location>
</feature>
<evidence type="ECO:0000313" key="4">
    <source>
        <dbReference type="EMBL" id="CAJ1404565.1"/>
    </source>
</evidence>
<dbReference type="PRINTS" id="PR00625">
    <property type="entry name" value="JDOMAIN"/>
</dbReference>
<dbReference type="Pfam" id="PF00226">
    <property type="entry name" value="DnaJ"/>
    <property type="match status" value="1"/>
</dbReference>
<dbReference type="InterPro" id="IPR001623">
    <property type="entry name" value="DnaJ_domain"/>
</dbReference>
<feature type="region of interest" description="Disordered" evidence="2">
    <location>
        <begin position="345"/>
        <end position="501"/>
    </location>
</feature>
<dbReference type="SUPFAM" id="SSF46565">
    <property type="entry name" value="Chaperone J-domain"/>
    <property type="match status" value="1"/>
</dbReference>
<evidence type="ECO:0000256" key="1">
    <source>
        <dbReference type="ARBA" id="ARBA00011026"/>
    </source>
</evidence>
<dbReference type="CDD" id="cd06257">
    <property type="entry name" value="DnaJ"/>
    <property type="match status" value="1"/>
</dbReference>
<dbReference type="InterPro" id="IPR036869">
    <property type="entry name" value="J_dom_sf"/>
</dbReference>
<dbReference type="Gene3D" id="1.10.287.110">
    <property type="entry name" value="DnaJ domain"/>
    <property type="match status" value="1"/>
</dbReference>
<evidence type="ECO:0000259" key="3">
    <source>
        <dbReference type="PROSITE" id="PS50076"/>
    </source>
</evidence>